<evidence type="ECO:0000313" key="14">
    <source>
        <dbReference type="Proteomes" id="UP000192927"/>
    </source>
</evidence>
<feature type="compositionally biased region" description="Basic and acidic residues" evidence="11">
    <location>
        <begin position="93"/>
        <end position="112"/>
    </location>
</feature>
<keyword evidence="4" id="KW-1000">Mitochondrion outer membrane</keyword>
<evidence type="ECO:0000256" key="2">
    <source>
        <dbReference type="ARBA" id="ARBA00022692"/>
    </source>
</evidence>
<dbReference type="Pfam" id="PF13432">
    <property type="entry name" value="TPR_16"/>
    <property type="match status" value="2"/>
</dbReference>
<feature type="repeat" description="TPR" evidence="10">
    <location>
        <begin position="433"/>
        <end position="466"/>
    </location>
</feature>
<keyword evidence="3" id="KW-0677">Repeat</keyword>
<feature type="repeat" description="TPR" evidence="10">
    <location>
        <begin position="501"/>
        <end position="534"/>
    </location>
</feature>
<dbReference type="PANTHER" id="PTHR46208:SF1">
    <property type="entry name" value="MITOCHONDRIAL IMPORT RECEPTOR SUBUNIT TOM70"/>
    <property type="match status" value="1"/>
</dbReference>
<keyword evidence="5 10" id="KW-0802">TPR repeat</keyword>
<feature type="repeat" description="TPR" evidence="10">
    <location>
        <begin position="349"/>
        <end position="382"/>
    </location>
</feature>
<proteinExistence type="inferred from homology"/>
<dbReference type="GO" id="GO:0005741">
    <property type="term" value="C:mitochondrial outer membrane"/>
    <property type="evidence" value="ECO:0007669"/>
    <property type="project" value="UniProtKB-SubCell"/>
</dbReference>
<dbReference type="GO" id="GO:0006886">
    <property type="term" value="P:intracellular protein transport"/>
    <property type="evidence" value="ECO:0007669"/>
    <property type="project" value="InterPro"/>
</dbReference>
<accession>A0A1W5CSD6</accession>
<dbReference type="SMART" id="SM00028">
    <property type="entry name" value="TPR"/>
    <property type="match status" value="10"/>
</dbReference>
<keyword evidence="2 12" id="KW-0812">Transmembrane</keyword>
<dbReference type="Proteomes" id="UP000192927">
    <property type="component" value="Unassembled WGS sequence"/>
</dbReference>
<evidence type="ECO:0000256" key="8">
    <source>
        <dbReference type="ARBA" id="ARBA00023136"/>
    </source>
</evidence>
<dbReference type="Pfam" id="PF14559">
    <property type="entry name" value="TPR_19"/>
    <property type="match status" value="1"/>
</dbReference>
<comment type="similarity">
    <text evidence="9">Belongs to the Tom70 family.</text>
</comment>
<name>A0A1W5CSD6_9LECA</name>
<feature type="repeat" description="TPR" evidence="10">
    <location>
        <begin position="576"/>
        <end position="609"/>
    </location>
</feature>
<reference evidence="14" key="1">
    <citation type="submission" date="2017-03" db="EMBL/GenBank/DDBJ databases">
        <authorList>
            <person name="Sharma R."/>
            <person name="Thines M."/>
        </authorList>
    </citation>
    <scope>NUCLEOTIDE SEQUENCE [LARGE SCALE GENOMIC DNA]</scope>
</reference>
<dbReference type="SUPFAM" id="SSF48452">
    <property type="entry name" value="TPR-like"/>
    <property type="match status" value="3"/>
</dbReference>
<dbReference type="PANTHER" id="PTHR46208">
    <property type="entry name" value="MITOCHONDRIAL IMPORT RECEPTOR SUBUNIT TOM70"/>
    <property type="match status" value="1"/>
</dbReference>
<evidence type="ECO:0000256" key="7">
    <source>
        <dbReference type="ARBA" id="ARBA00023128"/>
    </source>
</evidence>
<dbReference type="InterPro" id="IPR019734">
    <property type="entry name" value="TPR_rpt"/>
</dbReference>
<evidence type="ECO:0000256" key="6">
    <source>
        <dbReference type="ARBA" id="ARBA00022989"/>
    </source>
</evidence>
<evidence type="ECO:0000256" key="12">
    <source>
        <dbReference type="SAM" id="Phobius"/>
    </source>
</evidence>
<dbReference type="AlphaFoldDB" id="A0A1W5CSD6"/>
<keyword evidence="7" id="KW-0496">Mitochondrion</keyword>
<feature type="transmembrane region" description="Helical" evidence="12">
    <location>
        <begin position="43"/>
        <end position="64"/>
    </location>
</feature>
<dbReference type="InterPro" id="IPR011990">
    <property type="entry name" value="TPR-like_helical_dom_sf"/>
</dbReference>
<dbReference type="GO" id="GO:0030943">
    <property type="term" value="F:mitochondrion targeting sequence binding"/>
    <property type="evidence" value="ECO:0007669"/>
    <property type="project" value="TreeGrafter"/>
</dbReference>
<dbReference type="GO" id="GO:0030150">
    <property type="term" value="P:protein import into mitochondrial matrix"/>
    <property type="evidence" value="ECO:0007669"/>
    <property type="project" value="TreeGrafter"/>
</dbReference>
<keyword evidence="6 12" id="KW-1133">Transmembrane helix</keyword>
<dbReference type="PROSITE" id="PS50005">
    <property type="entry name" value="TPR"/>
    <property type="match status" value="4"/>
</dbReference>
<comment type="subcellular location">
    <subcellularLocation>
        <location evidence="1">Mitochondrion outer membrane</location>
        <topology evidence="1">Single-pass membrane protein</topology>
    </subcellularLocation>
</comment>
<evidence type="ECO:0000256" key="5">
    <source>
        <dbReference type="ARBA" id="ARBA00022803"/>
    </source>
</evidence>
<sequence length="652" mass="72350">MSTGKPIPIGSTGTTALDTGSLAGSSSSSVWDRLSTWVSENKALVYTIASVAVVVTGAGVVYYVSDSRKNPQGGAEAEEKKRASKKERRKAKKAETEKPTVSKSSEEPESKKNTATVQSDPSDDLPQVDEAIVEALSEQERKEYATKLKVAGNKAYGDKSYNEAIELYGKAILCKPDPIFYSNRAACYNALGDWDKVVEDTTAAIALDSEYVKALNRRANAYEHLEKYSEALLDYTASCIIDGFRNEQSAQSVERLLKKVAEAKGKVILAGKEKRLPSPTFVTNYLQSFRPKPAPEGLEETAELDENSGFGYLRAGLTAINKRTAEEFDSAARAFDKALEMGGLGDHEAFAYNMRGTFRYLRGENNDALEDLTKSVELNPALTQSFIKRASMHLELGKYFRNAINGPTLMNTGNREAAANDFEQAMEQNKEDPDIYYHRAQLHFILGEFGEAAKDYQKSIDLDRDFIFSHIQLGVTQYKMGSIASSMATFRRCVKNFDKVPDVYNYYGELLLDQQKYQEAIEKFDTAIEMEKQTKPVGMNVLPLINKALALFQWKQDFQEAEKLCQKALIIDPECDIAVATMAQLLLQQGKVTQALKYFERAAELSRTEGEIVNALSYAEATRTQLEVQEKYPQLASRLQGMGGGLGGPAMR</sequence>
<evidence type="ECO:0000256" key="3">
    <source>
        <dbReference type="ARBA" id="ARBA00022737"/>
    </source>
</evidence>
<dbReference type="InterPro" id="IPR005687">
    <property type="entry name" value="Tom70"/>
</dbReference>
<keyword evidence="13" id="KW-0675">Receptor</keyword>
<feature type="compositionally biased region" description="Basic residues" evidence="11">
    <location>
        <begin position="82"/>
        <end position="92"/>
    </location>
</feature>
<dbReference type="Gene3D" id="1.25.40.10">
    <property type="entry name" value="Tetratricopeptide repeat domain"/>
    <property type="match status" value="2"/>
</dbReference>
<keyword evidence="14" id="KW-1185">Reference proteome</keyword>
<evidence type="ECO:0000256" key="1">
    <source>
        <dbReference type="ARBA" id="ARBA00004572"/>
    </source>
</evidence>
<dbReference type="NCBIfam" id="TIGR00990">
    <property type="entry name" value="3a0801s09"/>
    <property type="match status" value="1"/>
</dbReference>
<evidence type="ECO:0000256" key="10">
    <source>
        <dbReference type="PROSITE-ProRule" id="PRU00339"/>
    </source>
</evidence>
<organism evidence="13 14">
    <name type="scientific">Lasallia pustulata</name>
    <dbReference type="NCBI Taxonomy" id="136370"/>
    <lineage>
        <taxon>Eukaryota</taxon>
        <taxon>Fungi</taxon>
        <taxon>Dikarya</taxon>
        <taxon>Ascomycota</taxon>
        <taxon>Pezizomycotina</taxon>
        <taxon>Lecanoromycetes</taxon>
        <taxon>OSLEUM clade</taxon>
        <taxon>Umbilicariomycetidae</taxon>
        <taxon>Umbilicariales</taxon>
        <taxon>Umbilicariaceae</taxon>
        <taxon>Lasallia</taxon>
    </lineage>
</organism>
<evidence type="ECO:0000256" key="9">
    <source>
        <dbReference type="ARBA" id="ARBA00038030"/>
    </source>
</evidence>
<keyword evidence="8 12" id="KW-0472">Membrane</keyword>
<dbReference type="GO" id="GO:0015450">
    <property type="term" value="F:protein-transporting ATPase activity"/>
    <property type="evidence" value="ECO:0007669"/>
    <property type="project" value="InterPro"/>
</dbReference>
<dbReference type="GO" id="GO:0045039">
    <property type="term" value="P:protein insertion into mitochondrial inner membrane"/>
    <property type="evidence" value="ECO:0007669"/>
    <property type="project" value="TreeGrafter"/>
</dbReference>
<evidence type="ECO:0000256" key="11">
    <source>
        <dbReference type="SAM" id="MobiDB-lite"/>
    </source>
</evidence>
<evidence type="ECO:0000256" key="4">
    <source>
        <dbReference type="ARBA" id="ARBA00022787"/>
    </source>
</evidence>
<feature type="region of interest" description="Disordered" evidence="11">
    <location>
        <begin position="66"/>
        <end position="124"/>
    </location>
</feature>
<dbReference type="EMBL" id="FWEW01000062">
    <property type="protein sequence ID" value="SLM33579.1"/>
    <property type="molecule type" value="Genomic_DNA"/>
</dbReference>
<evidence type="ECO:0000313" key="13">
    <source>
        <dbReference type="EMBL" id="SLM33579.1"/>
    </source>
</evidence>
<protein>
    <submittedName>
        <fullName evidence="13">Mitochondrial import receptor subunit tom-70</fullName>
    </submittedName>
</protein>